<dbReference type="PANTHER" id="PTHR43221:SF1">
    <property type="entry name" value="PROTEASE HTPX"/>
    <property type="match status" value="1"/>
</dbReference>
<dbReference type="InterPro" id="IPR001915">
    <property type="entry name" value="Peptidase_M48"/>
</dbReference>
<evidence type="ECO:0000256" key="1">
    <source>
        <dbReference type="ARBA" id="ARBA00004651"/>
    </source>
</evidence>
<name>A0ABW3UUG9_9BACL</name>
<protein>
    <submittedName>
        <fullName evidence="14">M48 family metallopeptidase</fullName>
    </submittedName>
</protein>
<feature type="transmembrane region" description="Helical" evidence="12">
    <location>
        <begin position="12"/>
        <end position="31"/>
    </location>
</feature>
<evidence type="ECO:0000256" key="12">
    <source>
        <dbReference type="SAM" id="Phobius"/>
    </source>
</evidence>
<comment type="subcellular location">
    <subcellularLocation>
        <location evidence="1">Cell membrane</location>
        <topology evidence="1">Multi-pass membrane protein</topology>
    </subcellularLocation>
</comment>
<dbReference type="Proteomes" id="UP001597180">
    <property type="component" value="Unassembled WGS sequence"/>
</dbReference>
<evidence type="ECO:0000256" key="8">
    <source>
        <dbReference type="ARBA" id="ARBA00022989"/>
    </source>
</evidence>
<keyword evidence="9 11" id="KW-0482">Metalloprotease</keyword>
<accession>A0ABW3UUG9</accession>
<proteinExistence type="inferred from homology"/>
<feature type="domain" description="Peptidase M48" evidence="13">
    <location>
        <begin position="158"/>
        <end position="240"/>
    </location>
</feature>
<comment type="similarity">
    <text evidence="11">Belongs to the peptidase M48 family.</text>
</comment>
<evidence type="ECO:0000256" key="2">
    <source>
        <dbReference type="ARBA" id="ARBA00022475"/>
    </source>
</evidence>
<keyword evidence="6 11" id="KW-0378">Hydrolase</keyword>
<evidence type="ECO:0000313" key="15">
    <source>
        <dbReference type="Proteomes" id="UP001597180"/>
    </source>
</evidence>
<keyword evidence="7 11" id="KW-0862">Zinc</keyword>
<evidence type="ECO:0000256" key="10">
    <source>
        <dbReference type="ARBA" id="ARBA00023136"/>
    </source>
</evidence>
<gene>
    <name evidence="14" type="ORF">ACFQ4B_30515</name>
</gene>
<feature type="domain" description="Peptidase M48" evidence="13">
    <location>
        <begin position="67"/>
        <end position="152"/>
    </location>
</feature>
<evidence type="ECO:0000256" key="6">
    <source>
        <dbReference type="ARBA" id="ARBA00022801"/>
    </source>
</evidence>
<feature type="transmembrane region" description="Helical" evidence="12">
    <location>
        <begin position="37"/>
        <end position="56"/>
    </location>
</feature>
<evidence type="ECO:0000256" key="4">
    <source>
        <dbReference type="ARBA" id="ARBA00022692"/>
    </source>
</evidence>
<keyword evidence="4 12" id="KW-0812">Transmembrane</keyword>
<dbReference type="Gene3D" id="3.30.2010.10">
    <property type="entry name" value="Metalloproteases ('zincins'), catalytic domain"/>
    <property type="match status" value="1"/>
</dbReference>
<keyword evidence="10 12" id="KW-0472">Membrane</keyword>
<keyword evidence="8 12" id="KW-1133">Transmembrane helix</keyword>
<evidence type="ECO:0000256" key="9">
    <source>
        <dbReference type="ARBA" id="ARBA00023049"/>
    </source>
</evidence>
<organism evidence="14 15">
    <name type="scientific">Paenibacillus vulneris</name>
    <dbReference type="NCBI Taxonomy" id="1133364"/>
    <lineage>
        <taxon>Bacteria</taxon>
        <taxon>Bacillati</taxon>
        <taxon>Bacillota</taxon>
        <taxon>Bacilli</taxon>
        <taxon>Bacillales</taxon>
        <taxon>Paenibacillaceae</taxon>
        <taxon>Paenibacillus</taxon>
    </lineage>
</organism>
<dbReference type="Pfam" id="PF01435">
    <property type="entry name" value="Peptidase_M48"/>
    <property type="match status" value="2"/>
</dbReference>
<evidence type="ECO:0000256" key="3">
    <source>
        <dbReference type="ARBA" id="ARBA00022670"/>
    </source>
</evidence>
<evidence type="ECO:0000256" key="5">
    <source>
        <dbReference type="ARBA" id="ARBA00022723"/>
    </source>
</evidence>
<comment type="cofactor">
    <cofactor evidence="11">
        <name>Zn(2+)</name>
        <dbReference type="ChEBI" id="CHEBI:29105"/>
    </cofactor>
    <text evidence="11">Binds 1 zinc ion per subunit.</text>
</comment>
<dbReference type="PANTHER" id="PTHR43221">
    <property type="entry name" value="PROTEASE HTPX"/>
    <property type="match status" value="1"/>
</dbReference>
<reference evidence="15" key="1">
    <citation type="journal article" date="2019" name="Int. J. Syst. Evol. Microbiol.">
        <title>The Global Catalogue of Microorganisms (GCM) 10K type strain sequencing project: providing services to taxonomists for standard genome sequencing and annotation.</title>
        <authorList>
            <consortium name="The Broad Institute Genomics Platform"/>
            <consortium name="The Broad Institute Genome Sequencing Center for Infectious Disease"/>
            <person name="Wu L."/>
            <person name="Ma J."/>
        </authorList>
    </citation>
    <scope>NUCLEOTIDE SEQUENCE [LARGE SCALE GENOMIC DNA]</scope>
    <source>
        <strain evidence="15">CCUG 53270</strain>
    </source>
</reference>
<sequence>MNPRLVHENETALFIICVCVSVFIYLSLIFSMIGIPYLIIGLIVSLILHGLLVAGIRSSGVKLSSNQFPVVHEKVQELCRQMGIAKVPDVFVVQSGGVLNAFATRFLGRNFVILYSDIFELIEQGNDEELTFVIAHELAHIQRKHINKHMLIWPAMWVPFLGKAYSRSCEFTCDRIATAYTGNANAAVRALTILAIGKQLFNRVNINEYVEQGARERGFFVAWYELMSTHPPLPKRINEIGRFHAHPYLYGYQSQRFETEDQPTALL</sequence>
<comment type="caution">
    <text evidence="14">The sequence shown here is derived from an EMBL/GenBank/DDBJ whole genome shotgun (WGS) entry which is preliminary data.</text>
</comment>
<keyword evidence="2" id="KW-1003">Cell membrane</keyword>
<dbReference type="CDD" id="cd07325">
    <property type="entry name" value="M48_Ste24p_like"/>
    <property type="match status" value="1"/>
</dbReference>
<keyword evidence="15" id="KW-1185">Reference proteome</keyword>
<dbReference type="RefSeq" id="WP_345586480.1">
    <property type="nucleotide sequence ID" value="NZ_BAABJG010000004.1"/>
</dbReference>
<keyword evidence="5" id="KW-0479">Metal-binding</keyword>
<evidence type="ECO:0000313" key="14">
    <source>
        <dbReference type="EMBL" id="MFD1224450.1"/>
    </source>
</evidence>
<dbReference type="InterPro" id="IPR050083">
    <property type="entry name" value="HtpX_protease"/>
</dbReference>
<evidence type="ECO:0000256" key="11">
    <source>
        <dbReference type="RuleBase" id="RU003983"/>
    </source>
</evidence>
<evidence type="ECO:0000259" key="13">
    <source>
        <dbReference type="Pfam" id="PF01435"/>
    </source>
</evidence>
<keyword evidence="3 11" id="KW-0645">Protease</keyword>
<evidence type="ECO:0000256" key="7">
    <source>
        <dbReference type="ARBA" id="ARBA00022833"/>
    </source>
</evidence>
<dbReference type="EMBL" id="JBHTLU010000045">
    <property type="protein sequence ID" value="MFD1224450.1"/>
    <property type="molecule type" value="Genomic_DNA"/>
</dbReference>